<accession>A0A3M2JFJ0</accession>
<evidence type="ECO:0000256" key="6">
    <source>
        <dbReference type="SAM" id="Phobius"/>
    </source>
</evidence>
<proteinExistence type="predicted"/>
<organism evidence="8 9">
    <name type="scientific">Cellulomonas triticagri</name>
    <dbReference type="NCBI Taxonomy" id="2483352"/>
    <lineage>
        <taxon>Bacteria</taxon>
        <taxon>Bacillati</taxon>
        <taxon>Actinomycetota</taxon>
        <taxon>Actinomycetes</taxon>
        <taxon>Micrococcales</taxon>
        <taxon>Cellulomonadaceae</taxon>
        <taxon>Cellulomonas</taxon>
    </lineage>
</organism>
<evidence type="ECO:0000256" key="1">
    <source>
        <dbReference type="ARBA" id="ARBA00004651"/>
    </source>
</evidence>
<feature type="transmembrane region" description="Helical" evidence="6">
    <location>
        <begin position="332"/>
        <end position="358"/>
    </location>
</feature>
<keyword evidence="9" id="KW-1185">Reference proteome</keyword>
<sequence length="369" mass="37169">MAHTVLSVRRALGRATAYGAAAGVAAVLLTTGLVEAAGRQAHVAERFDHLAARHVQVTTPVRASSSGTLGPEQRAAILSTEGVTGLAWGSWHEATVSGDHVESVRTRVWTLDGDIELLRLGVEPGRGSAPSRALLVGGGLVAGGHDAVRFGHAAVAGRSTVVDGVITASPVVPDLLDAVVVMGDGASPRLGAGGEIVVGVRAGWADVVAPRLAAVLAPGREEAVLVRYTPEAQTLRGDVLGSVASLVLVTSGSVLALGAGAVMVGTFFRVLAERRLLGLYRAIGARSRFVVATLVLEAAAVGLAGSVAGTIVGLGIAGGRALALGTALRVPWTWVLVASALGAVANALAALLPAALTVREPPIVALRAR</sequence>
<keyword evidence="2" id="KW-1003">Cell membrane</keyword>
<dbReference type="RefSeq" id="WP_122148756.1">
    <property type="nucleotide sequence ID" value="NZ_RFFI01000029.1"/>
</dbReference>
<dbReference type="Pfam" id="PF02687">
    <property type="entry name" value="FtsX"/>
    <property type="match status" value="1"/>
</dbReference>
<evidence type="ECO:0000256" key="3">
    <source>
        <dbReference type="ARBA" id="ARBA00022692"/>
    </source>
</evidence>
<protein>
    <submittedName>
        <fullName evidence="8">ABC transporter permease</fullName>
    </submittedName>
</protein>
<evidence type="ECO:0000313" key="9">
    <source>
        <dbReference type="Proteomes" id="UP000269289"/>
    </source>
</evidence>
<dbReference type="OrthoDB" id="10018282at2"/>
<feature type="domain" description="ABC3 transporter permease C-terminal" evidence="7">
    <location>
        <begin position="251"/>
        <end position="361"/>
    </location>
</feature>
<dbReference type="EMBL" id="RFFI01000029">
    <property type="protein sequence ID" value="RMI12787.1"/>
    <property type="molecule type" value="Genomic_DNA"/>
</dbReference>
<dbReference type="AlphaFoldDB" id="A0A3M2JFJ0"/>
<gene>
    <name evidence="8" type="ORF">EBM89_07145</name>
</gene>
<feature type="transmembrane region" description="Helical" evidence="6">
    <location>
        <begin position="289"/>
        <end position="312"/>
    </location>
</feature>
<evidence type="ECO:0000256" key="5">
    <source>
        <dbReference type="ARBA" id="ARBA00023136"/>
    </source>
</evidence>
<evidence type="ECO:0000313" key="8">
    <source>
        <dbReference type="EMBL" id="RMI12787.1"/>
    </source>
</evidence>
<evidence type="ECO:0000256" key="2">
    <source>
        <dbReference type="ARBA" id="ARBA00022475"/>
    </source>
</evidence>
<keyword evidence="3 6" id="KW-0812">Transmembrane</keyword>
<feature type="transmembrane region" description="Helical" evidence="6">
    <location>
        <begin position="243"/>
        <end position="268"/>
    </location>
</feature>
<dbReference type="Proteomes" id="UP000269289">
    <property type="component" value="Unassembled WGS sequence"/>
</dbReference>
<keyword evidence="4 6" id="KW-1133">Transmembrane helix</keyword>
<keyword evidence="5 6" id="KW-0472">Membrane</keyword>
<dbReference type="GO" id="GO:0005886">
    <property type="term" value="C:plasma membrane"/>
    <property type="evidence" value="ECO:0007669"/>
    <property type="project" value="UniProtKB-SubCell"/>
</dbReference>
<evidence type="ECO:0000259" key="7">
    <source>
        <dbReference type="Pfam" id="PF02687"/>
    </source>
</evidence>
<comment type="caution">
    <text evidence="8">The sequence shown here is derived from an EMBL/GenBank/DDBJ whole genome shotgun (WGS) entry which is preliminary data.</text>
</comment>
<dbReference type="InterPro" id="IPR003838">
    <property type="entry name" value="ABC3_permease_C"/>
</dbReference>
<name>A0A3M2JFJ0_9CELL</name>
<comment type="subcellular location">
    <subcellularLocation>
        <location evidence="1">Cell membrane</location>
        <topology evidence="1">Multi-pass membrane protein</topology>
    </subcellularLocation>
</comment>
<evidence type="ECO:0000256" key="4">
    <source>
        <dbReference type="ARBA" id="ARBA00022989"/>
    </source>
</evidence>
<reference evidence="8 9" key="1">
    <citation type="submission" date="2018-10" db="EMBL/GenBank/DDBJ databases">
        <title>Isolation, diversity and antifungal activity of actinobacteria from wheat.</title>
        <authorList>
            <person name="Han C."/>
        </authorList>
    </citation>
    <scope>NUCLEOTIDE SEQUENCE [LARGE SCALE GENOMIC DNA]</scope>
    <source>
        <strain evidence="8 9">NEAU-YY56</strain>
    </source>
</reference>